<reference evidence="9 10" key="1">
    <citation type="submission" date="2016-11" db="EMBL/GenBank/DDBJ databases">
        <title>The macronuclear genome of Stentor coeruleus: a giant cell with tiny introns.</title>
        <authorList>
            <person name="Slabodnick M."/>
            <person name="Ruby J.G."/>
            <person name="Reiff S.B."/>
            <person name="Swart E.C."/>
            <person name="Gosai S."/>
            <person name="Prabakaran S."/>
            <person name="Witkowska E."/>
            <person name="Larue G.E."/>
            <person name="Fisher S."/>
            <person name="Freeman R.M."/>
            <person name="Gunawardena J."/>
            <person name="Chu W."/>
            <person name="Stover N.A."/>
            <person name="Gregory B.D."/>
            <person name="Nowacki M."/>
            <person name="Derisi J."/>
            <person name="Roy S.W."/>
            <person name="Marshall W.F."/>
            <person name="Sood P."/>
        </authorList>
    </citation>
    <scope>NUCLEOTIDE SEQUENCE [LARGE SCALE GENOMIC DNA]</scope>
    <source>
        <strain evidence="9">WM001</strain>
    </source>
</reference>
<evidence type="ECO:0000256" key="4">
    <source>
        <dbReference type="ARBA" id="ARBA00023212"/>
    </source>
</evidence>
<keyword evidence="2" id="KW-0963">Cytoplasm</keyword>
<feature type="coiled-coil region" evidence="6">
    <location>
        <begin position="422"/>
        <end position="477"/>
    </location>
</feature>
<dbReference type="Gene3D" id="1.10.287.1490">
    <property type="match status" value="1"/>
</dbReference>
<dbReference type="InterPro" id="IPR032396">
    <property type="entry name" value="SAS-6_N"/>
</dbReference>
<dbReference type="GO" id="GO:0005813">
    <property type="term" value="C:centrosome"/>
    <property type="evidence" value="ECO:0007669"/>
    <property type="project" value="UniProtKB-SubCell"/>
</dbReference>
<dbReference type="Pfam" id="PF16531">
    <property type="entry name" value="SAS-6_N"/>
    <property type="match status" value="1"/>
</dbReference>
<organism evidence="9 10">
    <name type="scientific">Stentor coeruleus</name>
    <dbReference type="NCBI Taxonomy" id="5963"/>
    <lineage>
        <taxon>Eukaryota</taxon>
        <taxon>Sar</taxon>
        <taxon>Alveolata</taxon>
        <taxon>Ciliophora</taxon>
        <taxon>Postciliodesmatophora</taxon>
        <taxon>Heterotrichea</taxon>
        <taxon>Heterotrichida</taxon>
        <taxon>Stentoridae</taxon>
        <taxon>Stentor</taxon>
    </lineage>
</organism>
<dbReference type="PANTHER" id="PTHR44281">
    <property type="entry name" value="SPINDLE ASSEMBLY ABNORMAL PROTEIN 6 HOMOLOG"/>
    <property type="match status" value="1"/>
</dbReference>
<gene>
    <name evidence="9" type="ORF">SteCoe_9930</name>
</gene>
<feature type="coiled-coil region" evidence="6">
    <location>
        <begin position="164"/>
        <end position="234"/>
    </location>
</feature>
<dbReference type="InterPro" id="IPR038558">
    <property type="entry name" value="SAS-6_N_sf"/>
</dbReference>
<evidence type="ECO:0000256" key="7">
    <source>
        <dbReference type="SAM" id="MobiDB-lite"/>
    </source>
</evidence>
<evidence type="ECO:0000313" key="10">
    <source>
        <dbReference type="Proteomes" id="UP000187209"/>
    </source>
</evidence>
<dbReference type="AlphaFoldDB" id="A0A1R2CGX1"/>
<proteinExistence type="predicted"/>
<comment type="subcellular location">
    <subcellularLocation>
        <location evidence="1">Cytoplasm</location>
        <location evidence="1">Cytoskeleton</location>
        <location evidence="1">Microtubule organizing center</location>
        <location evidence="1">Centrosome</location>
    </subcellularLocation>
</comment>
<feature type="domain" description="Spindle assembly abnormal protein 6 N-terminal" evidence="8">
    <location>
        <begin position="29"/>
        <end position="155"/>
    </location>
</feature>
<evidence type="ECO:0000256" key="6">
    <source>
        <dbReference type="SAM" id="Coils"/>
    </source>
</evidence>
<keyword evidence="4" id="KW-0206">Cytoskeleton</keyword>
<dbReference type="PANTHER" id="PTHR44281:SF2">
    <property type="entry name" value="SPINDLE ASSEMBLY ABNORMAL PROTEIN 6 HOMOLOG"/>
    <property type="match status" value="1"/>
</dbReference>
<accession>A0A1R2CGX1</accession>
<name>A0A1R2CGX1_9CILI</name>
<dbReference type="EMBL" id="MPUH01000157">
    <property type="protein sequence ID" value="OMJ88196.1"/>
    <property type="molecule type" value="Genomic_DNA"/>
</dbReference>
<evidence type="ECO:0000313" key="9">
    <source>
        <dbReference type="EMBL" id="OMJ88196.1"/>
    </source>
</evidence>
<keyword evidence="3 6" id="KW-0175">Coiled coil</keyword>
<dbReference type="Proteomes" id="UP000187209">
    <property type="component" value="Unassembled WGS sequence"/>
</dbReference>
<evidence type="ECO:0000256" key="1">
    <source>
        <dbReference type="ARBA" id="ARBA00004300"/>
    </source>
</evidence>
<evidence type="ECO:0000256" key="5">
    <source>
        <dbReference type="ARBA" id="ARBA00023306"/>
    </source>
</evidence>
<comment type="caution">
    <text evidence="9">The sequence shown here is derived from an EMBL/GenBank/DDBJ whole genome shotgun (WGS) entry which is preliminary data.</text>
</comment>
<feature type="coiled-coil region" evidence="6">
    <location>
        <begin position="289"/>
        <end position="393"/>
    </location>
</feature>
<keyword evidence="5" id="KW-0131">Cell cycle</keyword>
<feature type="region of interest" description="Disordered" evidence="7">
    <location>
        <begin position="514"/>
        <end position="547"/>
    </location>
</feature>
<feature type="compositionally biased region" description="Polar residues" evidence="7">
    <location>
        <begin position="531"/>
        <end position="543"/>
    </location>
</feature>
<dbReference type="CDD" id="cd10142">
    <property type="entry name" value="HD_SAS6_N"/>
    <property type="match status" value="1"/>
</dbReference>
<dbReference type="OrthoDB" id="49058at2759"/>
<evidence type="ECO:0000256" key="2">
    <source>
        <dbReference type="ARBA" id="ARBA00022490"/>
    </source>
</evidence>
<dbReference type="Gene3D" id="2.170.210.20">
    <property type="entry name" value="Spindle assembly abnormal protein 6, N-terminal domain"/>
    <property type="match status" value="1"/>
</dbReference>
<evidence type="ECO:0000256" key="3">
    <source>
        <dbReference type="ARBA" id="ARBA00023054"/>
    </source>
</evidence>
<keyword evidence="10" id="KW-1185">Reference proteome</keyword>
<sequence length="563" mass="65541">MKRHTSSSTLSKGFSESRAYEVFEPEEINVPVKIRSLDREEKFSLLHISVSMNNVSGTHHQVLVIEVTDETDPFFLYALECGETEFHAIKQEQAILVDFLTFPHKLIELLQMCTKKLEESPRFICTLDKGHGFEGTLNICETNLFRQITHLSLKFRSGSDEIIKKHLAGKLKEYKALCENLEVKLSQTEESLQLRNAEYFDSVKQFEVLNAEFERKLEENKLTWQEKIHSMKQQMMETQQKLTNQYEYEKRSTTEKQEKTLVETISKLENTQGKLNEMSAMKYALESKERELTLKMSQIEHELEIANNELQHLRKTNKSLDSNKFDQEKSLTEYRLRLQNLERQLQDKEELNQKLTALLQTNTEFKGHQDDTMSMLKATISKLEDKLQQSANEINKGNSIIQKLQSDLKSGKQKLKLKNTVVLQQENVIQQKQEHIDNLDKQLFGLKRDLEKKDDSIKDLEKQVTELKTKIEEFQKVNADNINTIHFLNSRVTEAEKFKTPSSYSTTYKLATNPSPASFRPSPYSMEHFKSTTPRAPTYTSIPDSEPFPKYLEAVKYKEPNNS</sequence>
<evidence type="ECO:0000259" key="8">
    <source>
        <dbReference type="Pfam" id="PF16531"/>
    </source>
</evidence>
<protein>
    <recommendedName>
        <fullName evidence="8">Spindle assembly abnormal protein 6 N-terminal domain-containing protein</fullName>
    </recommendedName>
</protein>